<evidence type="ECO:0000313" key="2">
    <source>
        <dbReference type="Proteomes" id="UP001055172"/>
    </source>
</evidence>
<comment type="caution">
    <text evidence="1">The sequence shown here is derived from an EMBL/GenBank/DDBJ whole genome shotgun (WGS) entry which is preliminary data.</text>
</comment>
<dbReference type="Proteomes" id="UP001055172">
    <property type="component" value="Unassembled WGS sequence"/>
</dbReference>
<accession>A0AA37GZX0</accession>
<proteinExistence type="predicted"/>
<gene>
    <name evidence="1" type="ORF">ColLi_12980</name>
</gene>
<evidence type="ECO:0000313" key="1">
    <source>
        <dbReference type="EMBL" id="GJC90142.1"/>
    </source>
</evidence>
<dbReference type="AlphaFoldDB" id="A0AA37GZX0"/>
<protein>
    <submittedName>
        <fullName evidence="1">Uncharacterized protein</fullName>
    </submittedName>
</protein>
<reference evidence="1 2" key="1">
    <citation type="submission" date="2021-07" db="EMBL/GenBank/DDBJ databases">
        <title>Genome data of Colletotrichum spaethianum.</title>
        <authorList>
            <person name="Utami Y.D."/>
            <person name="Hiruma K."/>
        </authorList>
    </citation>
    <scope>NUCLEOTIDE SEQUENCE [LARGE SCALE GENOMIC DNA]</scope>
    <source>
        <strain evidence="1 2">MAFF 242679</strain>
    </source>
</reference>
<name>A0AA37GZX0_9PEZI</name>
<keyword evidence="2" id="KW-1185">Reference proteome</keyword>
<sequence>MTIDEPNQDIHNSNEFLCYKPISSYTRNGQKISFCRRCKGTIVRTLVEFKFDPLSPASSGSTSSNTSSVQDWLWHLCDLRPYPELQRFRPGFEEMIRHIGKELKRNGDEGDPVVGAKAAPGGEWTDNPVAAYVWWKSGCVRRAKERKGKDFVENDNQDCHRHSGSAKDHYDDGDGAVVAAAATTVHPQPLSAATISALSQLDGLRLQIVEACNKMREAVAVQAARDSADARLLACRKRVSQLQRRCSRSEGSAELAAVPVPLVERVKSASLALQEHEVKLATVTAEALASGMVLAQSSALDYLLQVSGIGQR</sequence>
<dbReference type="EMBL" id="BPPX01000049">
    <property type="protein sequence ID" value="GJC90142.1"/>
    <property type="molecule type" value="Genomic_DNA"/>
</dbReference>
<organism evidence="1 2">
    <name type="scientific">Colletotrichum liriopes</name>
    <dbReference type="NCBI Taxonomy" id="708192"/>
    <lineage>
        <taxon>Eukaryota</taxon>
        <taxon>Fungi</taxon>
        <taxon>Dikarya</taxon>
        <taxon>Ascomycota</taxon>
        <taxon>Pezizomycotina</taxon>
        <taxon>Sordariomycetes</taxon>
        <taxon>Hypocreomycetidae</taxon>
        <taxon>Glomerellales</taxon>
        <taxon>Glomerellaceae</taxon>
        <taxon>Colletotrichum</taxon>
        <taxon>Colletotrichum spaethianum species complex</taxon>
    </lineage>
</organism>